<dbReference type="AlphaFoldDB" id="A0A7W3Y488"/>
<gene>
    <name evidence="2" type="ORF">FNQ90_24830</name>
</gene>
<name>A0A7W3Y488_9ACTN</name>
<evidence type="ECO:0000313" key="3">
    <source>
        <dbReference type="Proteomes" id="UP000538929"/>
    </source>
</evidence>
<dbReference type="EMBL" id="VKHT01001525">
    <property type="protein sequence ID" value="MBB0247256.1"/>
    <property type="molecule type" value="Genomic_DNA"/>
</dbReference>
<dbReference type="RefSeq" id="WP_182608466.1">
    <property type="nucleotide sequence ID" value="NZ_VKHT01001525.1"/>
</dbReference>
<dbReference type="Proteomes" id="UP000538929">
    <property type="component" value="Unassembled WGS sequence"/>
</dbReference>
<feature type="signal peptide" evidence="1">
    <location>
        <begin position="1"/>
        <end position="30"/>
    </location>
</feature>
<sequence length="83" mass="8556">MSRTRTAARLVAAAAAVPLALGALSGVAVADNDTDQANIAGFIDADDGFVVIGQSNTNVSIDFAGDLLPDVLPGFIPIWFPLW</sequence>
<evidence type="ECO:0000313" key="2">
    <source>
        <dbReference type="EMBL" id="MBB0247256.1"/>
    </source>
</evidence>
<proteinExistence type="predicted"/>
<reference evidence="3" key="1">
    <citation type="submission" date="2019-10" db="EMBL/GenBank/DDBJ databases">
        <title>Streptomyces sp. nov., a novel actinobacterium isolated from alkaline environment.</title>
        <authorList>
            <person name="Golinska P."/>
        </authorList>
    </citation>
    <scope>NUCLEOTIDE SEQUENCE [LARGE SCALE GENOMIC DNA]</scope>
    <source>
        <strain evidence="3">DSM 42118</strain>
    </source>
</reference>
<keyword evidence="1" id="KW-0732">Signal</keyword>
<keyword evidence="3" id="KW-1185">Reference proteome</keyword>
<comment type="caution">
    <text evidence="2">The sequence shown here is derived from an EMBL/GenBank/DDBJ whole genome shotgun (WGS) entry which is preliminary data.</text>
</comment>
<evidence type="ECO:0000256" key="1">
    <source>
        <dbReference type="SAM" id="SignalP"/>
    </source>
</evidence>
<organism evidence="2 3">
    <name type="scientific">Streptomyces alkaliphilus</name>
    <dbReference type="NCBI Taxonomy" id="1472722"/>
    <lineage>
        <taxon>Bacteria</taxon>
        <taxon>Bacillati</taxon>
        <taxon>Actinomycetota</taxon>
        <taxon>Actinomycetes</taxon>
        <taxon>Kitasatosporales</taxon>
        <taxon>Streptomycetaceae</taxon>
        <taxon>Streptomyces</taxon>
    </lineage>
</organism>
<accession>A0A7W3Y488</accession>
<protein>
    <submittedName>
        <fullName evidence="2">Uncharacterized protein</fullName>
    </submittedName>
</protein>
<feature type="chain" id="PRO_5031479385" evidence="1">
    <location>
        <begin position="31"/>
        <end position="83"/>
    </location>
</feature>